<feature type="signal peptide" evidence="1">
    <location>
        <begin position="1"/>
        <end position="19"/>
    </location>
</feature>
<feature type="chain" id="PRO_5039893438" evidence="1">
    <location>
        <begin position="20"/>
        <end position="281"/>
    </location>
</feature>
<gene>
    <name evidence="2" type="ORF">O0V09_14695</name>
</gene>
<evidence type="ECO:0000313" key="3">
    <source>
        <dbReference type="Proteomes" id="UP001069090"/>
    </source>
</evidence>
<accession>A0A9J6RQ88</accession>
<dbReference type="AlphaFoldDB" id="A0A9J6RQ88"/>
<proteinExistence type="predicted"/>
<organism evidence="2 3">
    <name type="scientific">Dasania phycosphaerae</name>
    <dbReference type="NCBI Taxonomy" id="2950436"/>
    <lineage>
        <taxon>Bacteria</taxon>
        <taxon>Pseudomonadati</taxon>
        <taxon>Pseudomonadota</taxon>
        <taxon>Gammaproteobacteria</taxon>
        <taxon>Cellvibrionales</taxon>
        <taxon>Spongiibacteraceae</taxon>
        <taxon>Dasania</taxon>
    </lineage>
</organism>
<dbReference type="Proteomes" id="UP001069090">
    <property type="component" value="Unassembled WGS sequence"/>
</dbReference>
<keyword evidence="3" id="KW-1185">Reference proteome</keyword>
<sequence length="281" mass="31292">MRLLGILVALSLSLFSSIAASESNSSAEKPFPEVTFDKVQEIFGHNLDTDDTVLKTLLLAIGMDHTSTESPHANERIGIPYIVHEGPGYWVARLKSGERKLEVLVNNALLLLFTKEEIPRAQETAFALMKSAADKGYWPADYYVAESNLSKHLTVDYTEGSSSVRVMDEKSKVIAKDTMTRYNRCADMGFAPCQYRIGFWLSNSTKTLKDGLDVLRTAIHTSRNDTRYQGVLDGALIMAAKEIVFKGDQVGMDKVVREEYANLVKQQLAMLTKAAKESEKK</sequence>
<keyword evidence="1" id="KW-0732">Signal</keyword>
<evidence type="ECO:0000313" key="2">
    <source>
        <dbReference type="EMBL" id="MCZ0866457.1"/>
    </source>
</evidence>
<protein>
    <submittedName>
        <fullName evidence="2">Uncharacterized protein</fullName>
    </submittedName>
</protein>
<dbReference type="EMBL" id="JAPTGG010000013">
    <property type="protein sequence ID" value="MCZ0866457.1"/>
    <property type="molecule type" value="Genomic_DNA"/>
</dbReference>
<comment type="caution">
    <text evidence="2">The sequence shown here is derived from an EMBL/GenBank/DDBJ whole genome shotgun (WGS) entry which is preliminary data.</text>
</comment>
<evidence type="ECO:0000256" key="1">
    <source>
        <dbReference type="SAM" id="SignalP"/>
    </source>
</evidence>
<reference evidence="2 3" key="1">
    <citation type="submission" date="2022-12" db="EMBL/GenBank/DDBJ databases">
        <title>Dasania phycosphaerae sp. nov., isolated from particulate material of the south coast of Korea.</title>
        <authorList>
            <person name="Jiang Y."/>
        </authorList>
    </citation>
    <scope>NUCLEOTIDE SEQUENCE [LARGE SCALE GENOMIC DNA]</scope>
    <source>
        <strain evidence="2 3">GY-19</strain>
    </source>
</reference>
<name>A0A9J6RQ88_9GAMM</name>
<dbReference type="RefSeq" id="WP_268905148.1">
    <property type="nucleotide sequence ID" value="NZ_JAPTGG010000013.1"/>
</dbReference>